<dbReference type="AlphaFoldDB" id="A0A2T2WCS4"/>
<name>A0A2T2WCS4_9FIRM</name>
<sequence>MAQSSRRHRFAVALMLGVTIVATAGLSEHTGSIASMQRFLAVDNHSGQVLMTVVTDAATTISYPMTLRAGAKVRVYGVQTGRTIHAQRIERMY</sequence>
<organism evidence="1 2">
    <name type="scientific">Sulfobacillus acidophilus</name>
    <dbReference type="NCBI Taxonomy" id="53633"/>
    <lineage>
        <taxon>Bacteria</taxon>
        <taxon>Bacillati</taxon>
        <taxon>Bacillota</taxon>
        <taxon>Clostridia</taxon>
        <taxon>Eubacteriales</taxon>
        <taxon>Clostridiales Family XVII. Incertae Sedis</taxon>
        <taxon>Sulfobacillus</taxon>
    </lineage>
</organism>
<dbReference type="Proteomes" id="UP000241848">
    <property type="component" value="Unassembled WGS sequence"/>
</dbReference>
<evidence type="ECO:0000313" key="2">
    <source>
        <dbReference type="Proteomes" id="UP000241848"/>
    </source>
</evidence>
<gene>
    <name evidence="1" type="ORF">C7B45_16895</name>
</gene>
<comment type="caution">
    <text evidence="1">The sequence shown here is derived from an EMBL/GenBank/DDBJ whole genome shotgun (WGS) entry which is preliminary data.</text>
</comment>
<evidence type="ECO:0000313" key="1">
    <source>
        <dbReference type="EMBL" id="PSR20033.1"/>
    </source>
</evidence>
<protein>
    <recommendedName>
        <fullName evidence="3">DUF5666 domain-containing protein</fullName>
    </recommendedName>
</protein>
<accession>A0A2T2WCS4</accession>
<evidence type="ECO:0008006" key="3">
    <source>
        <dbReference type="Google" id="ProtNLM"/>
    </source>
</evidence>
<proteinExistence type="predicted"/>
<dbReference type="EMBL" id="PXYV01000094">
    <property type="protein sequence ID" value="PSR20033.1"/>
    <property type="molecule type" value="Genomic_DNA"/>
</dbReference>
<reference evidence="1 2" key="1">
    <citation type="journal article" date="2014" name="BMC Genomics">
        <title>Comparison of environmental and isolate Sulfobacillus genomes reveals diverse carbon, sulfur, nitrogen, and hydrogen metabolisms.</title>
        <authorList>
            <person name="Justice N.B."/>
            <person name="Norman A."/>
            <person name="Brown C.T."/>
            <person name="Singh A."/>
            <person name="Thomas B.C."/>
            <person name="Banfield J.F."/>
        </authorList>
    </citation>
    <scope>NUCLEOTIDE SEQUENCE [LARGE SCALE GENOMIC DNA]</scope>
    <source>
        <strain evidence="1">AMDSBA3</strain>
    </source>
</reference>